<dbReference type="NCBIfam" id="NF038039">
    <property type="entry name" value="WGxxGxxG-CTERM"/>
    <property type="match status" value="1"/>
</dbReference>
<keyword evidence="1" id="KW-0812">Transmembrane</keyword>
<feature type="transmembrane region" description="Helical" evidence="1">
    <location>
        <begin position="45"/>
        <end position="62"/>
    </location>
</feature>
<evidence type="ECO:0000313" key="3">
    <source>
        <dbReference type="Proteomes" id="UP000031938"/>
    </source>
</evidence>
<dbReference type="PATRIC" id="fig|889306.3.peg.1679"/>
<dbReference type="RefSeq" id="WP_041087835.1">
    <property type="nucleotide sequence ID" value="NZ_JXRP01000013.1"/>
</dbReference>
<protein>
    <submittedName>
        <fullName evidence="2">Uncharacterized protein</fullName>
    </submittedName>
</protein>
<dbReference type="AlphaFoldDB" id="A0A0C2RD68"/>
<dbReference type="Proteomes" id="UP000031938">
    <property type="component" value="Unassembled WGS sequence"/>
</dbReference>
<keyword evidence="3" id="KW-1185">Reference proteome</keyword>
<dbReference type="NCBIfam" id="NF041742">
    <property type="entry name" value="WGxxGxxG_fam"/>
    <property type="match status" value="1"/>
</dbReference>
<proteinExistence type="predicted"/>
<keyword evidence="1" id="KW-0472">Membrane</keyword>
<gene>
    <name evidence="2" type="ORF">KP78_16720</name>
</gene>
<evidence type="ECO:0000256" key="1">
    <source>
        <dbReference type="SAM" id="Phobius"/>
    </source>
</evidence>
<name>A0A0C2RD68_9BACL</name>
<dbReference type="EMBL" id="JXRP01000013">
    <property type="protein sequence ID" value="KIL48225.1"/>
    <property type="molecule type" value="Genomic_DNA"/>
</dbReference>
<organism evidence="2 3">
    <name type="scientific">Jeotgalibacillus soli</name>
    <dbReference type="NCBI Taxonomy" id="889306"/>
    <lineage>
        <taxon>Bacteria</taxon>
        <taxon>Bacillati</taxon>
        <taxon>Bacillota</taxon>
        <taxon>Bacilli</taxon>
        <taxon>Bacillales</taxon>
        <taxon>Caryophanaceae</taxon>
        <taxon>Jeotgalibacillus</taxon>
    </lineage>
</organism>
<comment type="caution">
    <text evidence="2">The sequence shown here is derived from an EMBL/GenBank/DDBJ whole genome shotgun (WGS) entry which is preliminary data.</text>
</comment>
<dbReference type="STRING" id="889306.KP78_16720"/>
<evidence type="ECO:0000313" key="2">
    <source>
        <dbReference type="EMBL" id="KIL48225.1"/>
    </source>
</evidence>
<sequence>MANKIFYLVCCITITGMLAGVPAYAQHDTDENPDTAVQTDANDDDTDWGWIGLIGLAGLLGLRRKDK</sequence>
<keyword evidence="1" id="KW-1133">Transmembrane helix</keyword>
<reference evidence="2 3" key="1">
    <citation type="submission" date="2015-01" db="EMBL/GenBank/DDBJ databases">
        <title>Genome sequencing of Jeotgalibacillus soli.</title>
        <authorList>
            <person name="Goh K.M."/>
            <person name="Chan K.-G."/>
            <person name="Yaakop A.S."/>
            <person name="Ee R."/>
            <person name="Gan H.M."/>
            <person name="Chan C.S."/>
        </authorList>
    </citation>
    <scope>NUCLEOTIDE SEQUENCE [LARGE SCALE GENOMIC DNA]</scope>
    <source>
        <strain evidence="2 3">P9</strain>
    </source>
</reference>
<accession>A0A0C2RD68</accession>
<feature type="transmembrane region" description="Helical" evidence="1">
    <location>
        <begin position="5"/>
        <end position="25"/>
    </location>
</feature>